<dbReference type="PROSITE" id="PS51257">
    <property type="entry name" value="PROKAR_LIPOPROTEIN"/>
    <property type="match status" value="1"/>
</dbReference>
<evidence type="ECO:0000259" key="7">
    <source>
        <dbReference type="Pfam" id="PF07980"/>
    </source>
</evidence>
<proteinExistence type="inferred from homology"/>
<evidence type="ECO:0000256" key="2">
    <source>
        <dbReference type="ARBA" id="ARBA00006275"/>
    </source>
</evidence>
<evidence type="ECO:0000313" key="9">
    <source>
        <dbReference type="EMBL" id="KAA3436446.1"/>
    </source>
</evidence>
<dbReference type="Gene3D" id="1.25.40.900">
    <property type="match status" value="1"/>
</dbReference>
<gene>
    <name evidence="9" type="ORF">FOA19_18825</name>
</gene>
<evidence type="ECO:0000256" key="5">
    <source>
        <dbReference type="ARBA" id="ARBA00023237"/>
    </source>
</evidence>
<evidence type="ECO:0000256" key="6">
    <source>
        <dbReference type="SAM" id="SignalP"/>
    </source>
</evidence>
<dbReference type="InterPro" id="IPR012944">
    <property type="entry name" value="SusD_RagB_dom"/>
</dbReference>
<sequence length="470" mass="51914">MKNNYKVMLLAGLLSAGMLSSCGDDFLEETPSTGINANEALRTDNDVLSALRGAYGGLASTNLYGLNLPVLGDMLADNLYVATSNSGYFNSLSGYNFLNNSAEVTEIWTGAYDVINRTNAIINSSPTVTDQEAVDQYKGEAYALRALLYFELVRHFARPYNETANASHLGVPLVLKEFEYNAQPSRNTVAEVYAQILSDLDKAYTMMTLDEGTVRLSKYAARALQAEVNLYKGDYALALQQAEEVINESGVELLPYESVLSYWAETDATKLQGLESLFEVSATQTENNGVNEYAYFFNQGGYGQNLATPSLYTQYSPDDIRIQLITVGRRGAGDNPAYIVTKYNAISGDAEDKVVIRMSEVYLIAAEAAQRTGNEELARTYLNTLVAEREPGKEYTSTGTQLLDDIIAERRKELAFEGDRFATLNRLMVDITGRRRAPNTLAYSDPKRVLPIPRTEVTANPNIQQNPGWE</sequence>
<dbReference type="InterPro" id="IPR033985">
    <property type="entry name" value="SusD-like_N"/>
</dbReference>
<dbReference type="Pfam" id="PF14322">
    <property type="entry name" value="SusD-like_3"/>
    <property type="match status" value="1"/>
</dbReference>
<evidence type="ECO:0000256" key="3">
    <source>
        <dbReference type="ARBA" id="ARBA00022729"/>
    </source>
</evidence>
<keyword evidence="10" id="KW-1185">Reference proteome</keyword>
<dbReference type="SUPFAM" id="SSF48452">
    <property type="entry name" value="TPR-like"/>
    <property type="match status" value="1"/>
</dbReference>
<reference evidence="9 10" key="1">
    <citation type="submission" date="2019-07" db="EMBL/GenBank/DDBJ databases">
        <title>Rufibacter sp. nov., isolated from lake sediment.</title>
        <authorList>
            <person name="Qu J.-H."/>
        </authorList>
    </citation>
    <scope>NUCLEOTIDE SEQUENCE [LARGE SCALE GENOMIC DNA]</scope>
    <source>
        <strain evidence="9 10">NBS58-1</strain>
    </source>
</reference>
<organism evidence="9 10">
    <name type="scientific">Rufibacter hautae</name>
    <dbReference type="NCBI Taxonomy" id="2595005"/>
    <lineage>
        <taxon>Bacteria</taxon>
        <taxon>Pseudomonadati</taxon>
        <taxon>Bacteroidota</taxon>
        <taxon>Cytophagia</taxon>
        <taxon>Cytophagales</taxon>
        <taxon>Hymenobacteraceae</taxon>
        <taxon>Rufibacter</taxon>
    </lineage>
</organism>
<feature type="signal peptide" evidence="6">
    <location>
        <begin position="1"/>
        <end position="23"/>
    </location>
</feature>
<keyword evidence="3 6" id="KW-0732">Signal</keyword>
<dbReference type="EMBL" id="VKKY01000003">
    <property type="protein sequence ID" value="KAA3436446.1"/>
    <property type="molecule type" value="Genomic_DNA"/>
</dbReference>
<dbReference type="AlphaFoldDB" id="A0A5B6T8D2"/>
<dbReference type="OrthoDB" id="9792139at2"/>
<evidence type="ECO:0000313" key="10">
    <source>
        <dbReference type="Proteomes" id="UP000324133"/>
    </source>
</evidence>
<dbReference type="RefSeq" id="WP_149092388.1">
    <property type="nucleotide sequence ID" value="NZ_VKKY01000003.1"/>
</dbReference>
<feature type="chain" id="PRO_5022748130" evidence="6">
    <location>
        <begin position="24"/>
        <end position="470"/>
    </location>
</feature>
<comment type="similarity">
    <text evidence="2">Belongs to the SusD family.</text>
</comment>
<dbReference type="Proteomes" id="UP000324133">
    <property type="component" value="Unassembled WGS sequence"/>
</dbReference>
<evidence type="ECO:0000256" key="4">
    <source>
        <dbReference type="ARBA" id="ARBA00023136"/>
    </source>
</evidence>
<feature type="domain" description="RagB/SusD" evidence="7">
    <location>
        <begin position="347"/>
        <end position="469"/>
    </location>
</feature>
<dbReference type="InterPro" id="IPR011990">
    <property type="entry name" value="TPR-like_helical_dom_sf"/>
</dbReference>
<comment type="caution">
    <text evidence="9">The sequence shown here is derived from an EMBL/GenBank/DDBJ whole genome shotgun (WGS) entry which is preliminary data.</text>
</comment>
<protein>
    <submittedName>
        <fullName evidence="9">RagB/SusD family nutrient uptake outer membrane protein</fullName>
    </submittedName>
</protein>
<comment type="subcellular location">
    <subcellularLocation>
        <location evidence="1">Cell outer membrane</location>
    </subcellularLocation>
</comment>
<name>A0A5B6T8D2_9BACT</name>
<keyword evidence="5" id="KW-0998">Cell outer membrane</keyword>
<feature type="domain" description="SusD-like N-terminal" evidence="8">
    <location>
        <begin position="69"/>
        <end position="229"/>
    </location>
</feature>
<accession>A0A5B6T8D2</accession>
<dbReference type="Gene3D" id="2.20.20.130">
    <property type="match status" value="1"/>
</dbReference>
<dbReference type="GO" id="GO:0009279">
    <property type="term" value="C:cell outer membrane"/>
    <property type="evidence" value="ECO:0007669"/>
    <property type="project" value="UniProtKB-SubCell"/>
</dbReference>
<dbReference type="CDD" id="cd08977">
    <property type="entry name" value="SusD"/>
    <property type="match status" value="1"/>
</dbReference>
<dbReference type="Pfam" id="PF07980">
    <property type="entry name" value="SusD_RagB"/>
    <property type="match status" value="1"/>
</dbReference>
<keyword evidence="4" id="KW-0472">Membrane</keyword>
<evidence type="ECO:0000256" key="1">
    <source>
        <dbReference type="ARBA" id="ARBA00004442"/>
    </source>
</evidence>
<evidence type="ECO:0000259" key="8">
    <source>
        <dbReference type="Pfam" id="PF14322"/>
    </source>
</evidence>
<dbReference type="Gene3D" id="1.25.40.390">
    <property type="match status" value="1"/>
</dbReference>